<evidence type="ECO:0000313" key="2">
    <source>
        <dbReference type="Proteomes" id="UP000317977"/>
    </source>
</evidence>
<gene>
    <name evidence="1" type="ORF">Poly59_17400</name>
</gene>
<protein>
    <submittedName>
        <fullName evidence="1">Uncharacterized protein</fullName>
    </submittedName>
</protein>
<proteinExistence type="predicted"/>
<dbReference type="AlphaFoldDB" id="A0A5C6F2L0"/>
<comment type="caution">
    <text evidence="1">The sequence shown here is derived from an EMBL/GenBank/DDBJ whole genome shotgun (WGS) entry which is preliminary data.</text>
</comment>
<evidence type="ECO:0000313" key="1">
    <source>
        <dbReference type="EMBL" id="TWU55442.1"/>
    </source>
</evidence>
<reference evidence="1 2" key="1">
    <citation type="submission" date="2019-02" db="EMBL/GenBank/DDBJ databases">
        <title>Deep-cultivation of Planctomycetes and their phenomic and genomic characterization uncovers novel biology.</title>
        <authorList>
            <person name="Wiegand S."/>
            <person name="Jogler M."/>
            <person name="Boedeker C."/>
            <person name="Pinto D."/>
            <person name="Vollmers J."/>
            <person name="Rivas-Marin E."/>
            <person name="Kohn T."/>
            <person name="Peeters S.H."/>
            <person name="Heuer A."/>
            <person name="Rast P."/>
            <person name="Oberbeckmann S."/>
            <person name="Bunk B."/>
            <person name="Jeske O."/>
            <person name="Meyerdierks A."/>
            <person name="Storesund J.E."/>
            <person name="Kallscheuer N."/>
            <person name="Luecker S."/>
            <person name="Lage O.M."/>
            <person name="Pohl T."/>
            <person name="Merkel B.J."/>
            <person name="Hornburger P."/>
            <person name="Mueller R.-W."/>
            <person name="Bruemmer F."/>
            <person name="Labrenz M."/>
            <person name="Spormann A.M."/>
            <person name="Op Den Camp H."/>
            <person name="Overmann J."/>
            <person name="Amann R."/>
            <person name="Jetten M.S.M."/>
            <person name="Mascher T."/>
            <person name="Medema M.H."/>
            <person name="Devos D.P."/>
            <person name="Kaster A.-K."/>
            <person name="Ovreas L."/>
            <person name="Rohde M."/>
            <person name="Galperin M.Y."/>
            <person name="Jogler C."/>
        </authorList>
    </citation>
    <scope>NUCLEOTIDE SEQUENCE [LARGE SCALE GENOMIC DNA]</scope>
    <source>
        <strain evidence="1 2">Poly59</strain>
    </source>
</reference>
<dbReference type="EMBL" id="SJPX01000002">
    <property type="protein sequence ID" value="TWU55442.1"/>
    <property type="molecule type" value="Genomic_DNA"/>
</dbReference>
<organism evidence="1 2">
    <name type="scientific">Rubripirellula reticaptiva</name>
    <dbReference type="NCBI Taxonomy" id="2528013"/>
    <lineage>
        <taxon>Bacteria</taxon>
        <taxon>Pseudomonadati</taxon>
        <taxon>Planctomycetota</taxon>
        <taxon>Planctomycetia</taxon>
        <taxon>Pirellulales</taxon>
        <taxon>Pirellulaceae</taxon>
        <taxon>Rubripirellula</taxon>
    </lineage>
</organism>
<accession>A0A5C6F2L0</accession>
<dbReference type="OrthoDB" id="290564at2"/>
<dbReference type="Proteomes" id="UP000317977">
    <property type="component" value="Unassembled WGS sequence"/>
</dbReference>
<dbReference type="RefSeq" id="WP_146533630.1">
    <property type="nucleotide sequence ID" value="NZ_SJPX01000002.1"/>
</dbReference>
<name>A0A5C6F2L0_9BACT</name>
<sequence>MPIRFTQSCPTCGRRVQIRASLIGYTVACQHCNAEFVAEASIDDGSGTTDSPIGVEKIAVDPLMARVEEALQRAAKERTAVN</sequence>
<keyword evidence="2" id="KW-1185">Reference proteome</keyword>